<organism evidence="2 3">
    <name type="scientific">Adlercreutzia equolifaciens subsp. celatus</name>
    <dbReference type="NCBI Taxonomy" id="394340"/>
    <lineage>
        <taxon>Bacteria</taxon>
        <taxon>Bacillati</taxon>
        <taxon>Actinomycetota</taxon>
        <taxon>Coriobacteriia</taxon>
        <taxon>Eggerthellales</taxon>
        <taxon>Eggerthellaceae</taxon>
        <taxon>Adlercreutzia</taxon>
    </lineage>
</organism>
<evidence type="ECO:0000259" key="1">
    <source>
        <dbReference type="Pfam" id="PF13274"/>
    </source>
</evidence>
<gene>
    <name evidence="2" type="ORF">C1850_03105</name>
</gene>
<dbReference type="Pfam" id="PF13274">
    <property type="entry name" value="SocA_Panacea"/>
    <property type="match status" value="1"/>
</dbReference>
<name>A0A369P1N7_9ACTN</name>
<proteinExistence type="predicted"/>
<reference evidence="2 3" key="1">
    <citation type="journal article" date="2018" name="Elife">
        <title>Discovery and characterization of a prevalent human gut bacterial enzyme sufficient for the inactivation of a family of plant toxins.</title>
        <authorList>
            <person name="Koppel N."/>
            <person name="Bisanz J.E."/>
            <person name="Pandelia M.E."/>
            <person name="Turnbaugh P.J."/>
            <person name="Balskus E.P."/>
        </authorList>
    </citation>
    <scope>NUCLEOTIDE SEQUENCE [LARGE SCALE GENOMIC DNA]</scope>
    <source>
        <strain evidence="2 3">OB21 GAM 11</strain>
    </source>
</reference>
<protein>
    <recommendedName>
        <fullName evidence="1">Antitoxin SocA-like Panacea domain-containing protein</fullName>
    </recommendedName>
</protein>
<dbReference type="RefSeq" id="WP_114548573.1">
    <property type="nucleotide sequence ID" value="NZ_CAKXPL010000005.1"/>
</dbReference>
<evidence type="ECO:0000313" key="3">
    <source>
        <dbReference type="Proteomes" id="UP000253805"/>
    </source>
</evidence>
<dbReference type="Proteomes" id="UP000253805">
    <property type="component" value="Unassembled WGS sequence"/>
</dbReference>
<sequence>MAHVVDVAAYILECLGSVSTMKLQKLTFYSQAYYLVEHGTPLFPEEFEAWANGPVAPDLFKRHKGEFVVSRGFFGPLLEHALTEYEYAAIDHVVGCLKNWTGASLSELTHSEAPWLNARSGLAPNARSKRPIAIGCMKAYYETRPAGNPVFA</sequence>
<comment type="caution">
    <text evidence="2">The sequence shown here is derived from an EMBL/GenBank/DDBJ whole genome shotgun (WGS) entry which is preliminary data.</text>
</comment>
<dbReference type="InterPro" id="IPR025272">
    <property type="entry name" value="SocA_Panacea"/>
</dbReference>
<dbReference type="AlphaFoldDB" id="A0A369P1N7"/>
<dbReference type="EMBL" id="PPUT01000005">
    <property type="protein sequence ID" value="RDC46000.1"/>
    <property type="molecule type" value="Genomic_DNA"/>
</dbReference>
<feature type="domain" description="Antitoxin SocA-like Panacea" evidence="1">
    <location>
        <begin position="23"/>
        <end position="115"/>
    </location>
</feature>
<evidence type="ECO:0000313" key="2">
    <source>
        <dbReference type="EMBL" id="RDC46000.1"/>
    </source>
</evidence>
<accession>A0A369P1N7</accession>